<dbReference type="Proteomes" id="UP001604336">
    <property type="component" value="Unassembled WGS sequence"/>
</dbReference>
<proteinExistence type="predicted"/>
<organism evidence="1 2">
    <name type="scientific">Abeliophyllum distichum</name>
    <dbReference type="NCBI Taxonomy" id="126358"/>
    <lineage>
        <taxon>Eukaryota</taxon>
        <taxon>Viridiplantae</taxon>
        <taxon>Streptophyta</taxon>
        <taxon>Embryophyta</taxon>
        <taxon>Tracheophyta</taxon>
        <taxon>Spermatophyta</taxon>
        <taxon>Magnoliopsida</taxon>
        <taxon>eudicotyledons</taxon>
        <taxon>Gunneridae</taxon>
        <taxon>Pentapetalae</taxon>
        <taxon>asterids</taxon>
        <taxon>lamiids</taxon>
        <taxon>Lamiales</taxon>
        <taxon>Oleaceae</taxon>
        <taxon>Forsythieae</taxon>
        <taxon>Abeliophyllum</taxon>
    </lineage>
</organism>
<comment type="caution">
    <text evidence="1">The sequence shown here is derived from an EMBL/GenBank/DDBJ whole genome shotgun (WGS) entry which is preliminary data.</text>
</comment>
<protein>
    <submittedName>
        <fullName evidence="1">AAA-type ATPase family protein</fullName>
    </submittedName>
</protein>
<reference evidence="2" key="1">
    <citation type="submission" date="2024-07" db="EMBL/GenBank/DDBJ databases">
        <title>Two chromosome-level genome assemblies of Korean endemic species Abeliophyllum distichum and Forsythia ovata (Oleaceae).</title>
        <authorList>
            <person name="Jang H."/>
        </authorList>
    </citation>
    <scope>NUCLEOTIDE SEQUENCE [LARGE SCALE GENOMIC DNA]</scope>
</reference>
<dbReference type="EMBL" id="JBFOLK010000004">
    <property type="protein sequence ID" value="KAL2517774.1"/>
    <property type="molecule type" value="Genomic_DNA"/>
</dbReference>
<evidence type="ECO:0000313" key="1">
    <source>
        <dbReference type="EMBL" id="KAL2517774.1"/>
    </source>
</evidence>
<evidence type="ECO:0000313" key="2">
    <source>
        <dbReference type="Proteomes" id="UP001604336"/>
    </source>
</evidence>
<sequence>MVHQLKIKELHIEARSGDPSAVADSSTLASLSNLQKLSHLPPSRNDEDVHQTDLSSANVLNENLNVDVETGKIVAKTNEFRPLLQILAGSIALEFDITGGLYKILEEHKEIRDQCKDQNPPFSLSLRRQAFKDGLPQGVLDSKSIDDSI</sequence>
<accession>A0ABD1TYG2</accession>
<name>A0ABD1TYG2_9LAMI</name>
<dbReference type="AlphaFoldDB" id="A0ABD1TYG2"/>
<gene>
    <name evidence="1" type="ORF">Adt_14021</name>
</gene>
<keyword evidence="2" id="KW-1185">Reference proteome</keyword>